<accession>A0A914YCA9</accession>
<sequence>MLYYTSVNAKTHIPACPDLVSLPNDINNLNTDQLSKLKCFCSGGDEENLGMNVNCIFGSKLEDLMEALNAIDDVNGTIFRISLDHIEIIEGEDGITLEEALSSGSLIDLKEFEIKECRGGALVEHRENQIVEFPHFPKLESIIIENCDLETIPTIFLSKTPILRYLSLMGNKINEIKRDDLTDISNTVCSFFS</sequence>
<dbReference type="SUPFAM" id="SSF52047">
    <property type="entry name" value="RNI-like"/>
    <property type="match status" value="1"/>
</dbReference>
<keyword evidence="1" id="KW-1185">Reference proteome</keyword>
<reference evidence="2" key="1">
    <citation type="submission" date="2022-11" db="UniProtKB">
        <authorList>
            <consortium name="WormBaseParasite"/>
        </authorList>
    </citation>
    <scope>IDENTIFICATION</scope>
</reference>
<proteinExistence type="predicted"/>
<evidence type="ECO:0000313" key="1">
    <source>
        <dbReference type="Proteomes" id="UP000887577"/>
    </source>
</evidence>
<dbReference type="Gene3D" id="3.80.10.10">
    <property type="entry name" value="Ribonuclease Inhibitor"/>
    <property type="match status" value="1"/>
</dbReference>
<dbReference type="Proteomes" id="UP000887577">
    <property type="component" value="Unplaced"/>
</dbReference>
<organism evidence="1 2">
    <name type="scientific">Panagrolaimus superbus</name>
    <dbReference type="NCBI Taxonomy" id="310955"/>
    <lineage>
        <taxon>Eukaryota</taxon>
        <taxon>Metazoa</taxon>
        <taxon>Ecdysozoa</taxon>
        <taxon>Nematoda</taxon>
        <taxon>Chromadorea</taxon>
        <taxon>Rhabditida</taxon>
        <taxon>Tylenchina</taxon>
        <taxon>Panagrolaimomorpha</taxon>
        <taxon>Panagrolaimoidea</taxon>
        <taxon>Panagrolaimidae</taxon>
        <taxon>Panagrolaimus</taxon>
    </lineage>
</organism>
<protein>
    <submittedName>
        <fullName evidence="2">Uncharacterized protein</fullName>
    </submittedName>
</protein>
<dbReference type="WBParaSite" id="PSU_v2.g17860.t1">
    <property type="protein sequence ID" value="PSU_v2.g17860.t1"/>
    <property type="gene ID" value="PSU_v2.g17860"/>
</dbReference>
<evidence type="ECO:0000313" key="2">
    <source>
        <dbReference type="WBParaSite" id="PSU_v2.g17860.t1"/>
    </source>
</evidence>
<dbReference type="AlphaFoldDB" id="A0A914YCA9"/>
<name>A0A914YCA9_9BILA</name>
<dbReference type="InterPro" id="IPR032675">
    <property type="entry name" value="LRR_dom_sf"/>
</dbReference>